<dbReference type="GeneID" id="93617761"/>
<dbReference type="EMBL" id="CH476739">
    <property type="protein sequence ID" value="EIE86085.1"/>
    <property type="molecule type" value="Genomic_DNA"/>
</dbReference>
<keyword evidence="2" id="KW-1185">Reference proteome</keyword>
<dbReference type="RefSeq" id="XP_067521481.1">
    <property type="nucleotide sequence ID" value="XM_067665380.1"/>
</dbReference>
<name>I1CCA5_RHIO9</name>
<proteinExistence type="predicted"/>
<evidence type="ECO:0000313" key="2">
    <source>
        <dbReference type="Proteomes" id="UP000009138"/>
    </source>
</evidence>
<evidence type="ECO:0000313" key="1">
    <source>
        <dbReference type="EMBL" id="EIE86085.1"/>
    </source>
</evidence>
<organism evidence="1 2">
    <name type="scientific">Rhizopus delemar (strain RA 99-880 / ATCC MYA-4621 / FGSC 9543 / NRRL 43880)</name>
    <name type="common">Mucormycosis agent</name>
    <name type="synonym">Rhizopus arrhizus var. delemar</name>
    <dbReference type="NCBI Taxonomy" id="246409"/>
    <lineage>
        <taxon>Eukaryota</taxon>
        <taxon>Fungi</taxon>
        <taxon>Fungi incertae sedis</taxon>
        <taxon>Mucoromycota</taxon>
        <taxon>Mucoromycotina</taxon>
        <taxon>Mucoromycetes</taxon>
        <taxon>Mucorales</taxon>
        <taxon>Mucorineae</taxon>
        <taxon>Rhizopodaceae</taxon>
        <taxon>Rhizopus</taxon>
    </lineage>
</organism>
<dbReference type="AlphaFoldDB" id="I1CCA5"/>
<sequence>MPRREFNLELRFADEKFVSSFNKFDNICRKCTWYRGPYAGLRPELDGAWSE</sequence>
<gene>
    <name evidence="1" type="ORF">RO3G_10796</name>
</gene>
<dbReference type="InParanoid" id="I1CCA5"/>
<reference evidence="1 2" key="1">
    <citation type="journal article" date="2009" name="PLoS Genet.">
        <title>Genomic analysis of the basal lineage fungus Rhizopus oryzae reveals a whole-genome duplication.</title>
        <authorList>
            <person name="Ma L.-J."/>
            <person name="Ibrahim A.S."/>
            <person name="Skory C."/>
            <person name="Grabherr M.G."/>
            <person name="Burger G."/>
            <person name="Butler M."/>
            <person name="Elias M."/>
            <person name="Idnurm A."/>
            <person name="Lang B.F."/>
            <person name="Sone T."/>
            <person name="Abe A."/>
            <person name="Calvo S.E."/>
            <person name="Corrochano L.M."/>
            <person name="Engels R."/>
            <person name="Fu J."/>
            <person name="Hansberg W."/>
            <person name="Kim J.-M."/>
            <person name="Kodira C.D."/>
            <person name="Koehrsen M.J."/>
            <person name="Liu B."/>
            <person name="Miranda-Saavedra D."/>
            <person name="O'Leary S."/>
            <person name="Ortiz-Castellanos L."/>
            <person name="Poulter R."/>
            <person name="Rodriguez-Romero J."/>
            <person name="Ruiz-Herrera J."/>
            <person name="Shen Y.-Q."/>
            <person name="Zeng Q."/>
            <person name="Galagan J."/>
            <person name="Birren B.W."/>
            <person name="Cuomo C.A."/>
            <person name="Wickes B.L."/>
        </authorList>
    </citation>
    <scope>NUCLEOTIDE SEQUENCE [LARGE SCALE GENOMIC DNA]</scope>
    <source>
        <strain evidence="2">RA 99-880 / ATCC MYA-4621 / FGSC 9543 / NRRL 43880</strain>
    </source>
</reference>
<dbReference type="VEuPathDB" id="FungiDB:RO3G_10796"/>
<protein>
    <submittedName>
        <fullName evidence="1">Uncharacterized protein</fullName>
    </submittedName>
</protein>
<dbReference type="Proteomes" id="UP000009138">
    <property type="component" value="Unassembled WGS sequence"/>
</dbReference>
<accession>I1CCA5</accession>